<dbReference type="GeneID" id="18913035"/>
<reference evidence="2 3" key="1">
    <citation type="journal article" date="2012" name="BMC Genomics">
        <title>Comparative genomics of the white-rot fungi, Phanerochaete carnosa and P. chrysosporium, to elucidate the genetic basis of the distinct wood types they colonize.</title>
        <authorList>
            <person name="Suzuki H."/>
            <person name="MacDonald J."/>
            <person name="Syed K."/>
            <person name="Salamov A."/>
            <person name="Hori C."/>
            <person name="Aerts A."/>
            <person name="Henrissat B."/>
            <person name="Wiebenga A."/>
            <person name="vanKuyk P.A."/>
            <person name="Barry K."/>
            <person name="Lindquist E."/>
            <person name="LaButti K."/>
            <person name="Lapidus A."/>
            <person name="Lucas S."/>
            <person name="Coutinho P."/>
            <person name="Gong Y."/>
            <person name="Samejima M."/>
            <person name="Mahadevan R."/>
            <person name="Abou-Zaid M."/>
            <person name="de Vries R.P."/>
            <person name="Igarashi K."/>
            <person name="Yadav J.S."/>
            <person name="Grigoriev I.V."/>
            <person name="Master E.R."/>
        </authorList>
    </citation>
    <scope>NUCLEOTIDE SEQUENCE [LARGE SCALE GENOMIC DNA]</scope>
    <source>
        <strain evidence="2 3">HHB-10118-sp</strain>
    </source>
</reference>
<keyword evidence="3" id="KW-1185">Reference proteome</keyword>
<evidence type="ECO:0000313" key="3">
    <source>
        <dbReference type="Proteomes" id="UP000008370"/>
    </source>
</evidence>
<name>K5WRY7_PHACS</name>
<organism evidence="2 3">
    <name type="scientific">Phanerochaete carnosa (strain HHB-10118-sp)</name>
    <name type="common">White-rot fungus</name>
    <name type="synonym">Peniophora carnosa</name>
    <dbReference type="NCBI Taxonomy" id="650164"/>
    <lineage>
        <taxon>Eukaryota</taxon>
        <taxon>Fungi</taxon>
        <taxon>Dikarya</taxon>
        <taxon>Basidiomycota</taxon>
        <taxon>Agaricomycotina</taxon>
        <taxon>Agaricomycetes</taxon>
        <taxon>Polyporales</taxon>
        <taxon>Phanerochaetaceae</taxon>
        <taxon>Phanerochaete</taxon>
    </lineage>
</organism>
<evidence type="ECO:0008006" key="4">
    <source>
        <dbReference type="Google" id="ProtNLM"/>
    </source>
</evidence>
<dbReference type="Proteomes" id="UP000008370">
    <property type="component" value="Unassembled WGS sequence"/>
</dbReference>
<dbReference type="AlphaFoldDB" id="K5WRY7"/>
<feature type="region of interest" description="Disordered" evidence="1">
    <location>
        <begin position="439"/>
        <end position="477"/>
    </location>
</feature>
<dbReference type="HOGENOM" id="CLU_013871_2_0_1"/>
<feature type="compositionally biased region" description="Polar residues" evidence="1">
    <location>
        <begin position="439"/>
        <end position="452"/>
    </location>
</feature>
<dbReference type="OrthoDB" id="2803068at2759"/>
<proteinExistence type="predicted"/>
<dbReference type="EMBL" id="JH930474">
    <property type="protein sequence ID" value="EKM53157.1"/>
    <property type="molecule type" value="Genomic_DNA"/>
</dbReference>
<protein>
    <recommendedName>
        <fullName evidence="4">Protein kinase domain-containing protein</fullName>
    </recommendedName>
</protein>
<dbReference type="SUPFAM" id="SSF56112">
    <property type="entry name" value="Protein kinase-like (PK-like)"/>
    <property type="match status" value="1"/>
</dbReference>
<feature type="region of interest" description="Disordered" evidence="1">
    <location>
        <begin position="160"/>
        <end position="180"/>
    </location>
</feature>
<dbReference type="RefSeq" id="XP_007397859.1">
    <property type="nucleotide sequence ID" value="XM_007397797.1"/>
</dbReference>
<evidence type="ECO:0000256" key="1">
    <source>
        <dbReference type="SAM" id="MobiDB-lite"/>
    </source>
</evidence>
<dbReference type="KEGG" id="pco:PHACADRAFT_210864"/>
<dbReference type="InterPro" id="IPR011009">
    <property type="entry name" value="Kinase-like_dom_sf"/>
</dbReference>
<dbReference type="InParanoid" id="K5WRY7"/>
<sequence>MAILKVTWAVVYDDPSTHAHSYSYLGCLTPKVDSTQELGTIVERVFANRALAFKDPLAGHGEGDFIIEFYELPKWPCERDSPIGKIKEAFANTVTIEYLEFSCITLPDTDSYDEVEKHDSLMVVLSPAPSPRSSRRALDTVLEEGSATHHIVRENIAAAAQKRKSPSTGAKPQEMLKTQDTKRPDYVYKSRPLELSGPPTQVYHPAFATFLRMMRDPQQVSHEECGWALEYIDKSSRYYATEDDRKREMVTMTTAVHSRILDTLEFSLAPSRKFRPDGVIQTSRRPPGLKMSPVLCIHEIKNEIGEGGSDPFAQAECCYVAIYCSDEIHPVREISPCPCFLIGTAGTSITVGGAVFADGIIVQQLSTISTIPGPAEPGESPLGHAIYRVAKFLRALKASLKELEEYYDHLTVPSPTVPPTVPSSVASSVASSAAPSAISTGMSQLGRSSHTPASRRSRSSTKVSSPTKARTPAPGTQQLPYVGPHFTKFTKLTKSGEIEVTLEYTGRLGQEEFSKAVFTALAHTGTGTGAAAKVVVKFAHAYSCRGHKLLADHKLAPELWFCEKVESVDMYVVVMDFVPSRTIGPLSDADCECLRDAMKILHGEKLVFGDLRRPNILQCRGGGTMLIDFDWCGESGKARYPLDILIDDTMPWHEGVERGGLITKEHDNHLLNNLAGELGLRSAAPASGGEHV</sequence>
<evidence type="ECO:0000313" key="2">
    <source>
        <dbReference type="EMBL" id="EKM53157.1"/>
    </source>
</evidence>
<gene>
    <name evidence="2" type="ORF">PHACADRAFT_210864</name>
</gene>
<accession>K5WRY7</accession>